<gene>
    <name evidence="1" type="ordered locus">LKI_06130</name>
</gene>
<dbReference type="PATRIC" id="fig|762051.18.peg.1234"/>
<dbReference type="Pfam" id="PF13602">
    <property type="entry name" value="ADH_zinc_N_2"/>
    <property type="match status" value="1"/>
</dbReference>
<name>D5T3B7_LEUKI</name>
<dbReference type="Proteomes" id="UP000002362">
    <property type="component" value="Chromosome"/>
</dbReference>
<dbReference type="eggNOG" id="COG0604">
    <property type="taxonomic scope" value="Bacteria"/>
</dbReference>
<dbReference type="STRING" id="762051.LKI_06130"/>
<evidence type="ECO:0000313" key="2">
    <source>
        <dbReference type="Proteomes" id="UP000002362"/>
    </source>
</evidence>
<dbReference type="EMBL" id="CP001758">
    <property type="protein sequence ID" value="ADG40766.1"/>
    <property type="molecule type" value="Genomic_DNA"/>
</dbReference>
<dbReference type="AlphaFoldDB" id="D5T3B7"/>
<dbReference type="KEGG" id="lki:LKI_06130"/>
<dbReference type="RefSeq" id="WP_013103361.1">
    <property type="nucleotide sequence ID" value="NC_014136.1"/>
</dbReference>
<sequence>MYSKSYYQTENMISQHNILRHLATLYEEEKIQPIATKTYYPINADNMKKAHADVESGHMIGKVTLVSWEGK</sequence>
<accession>D5T3B7</accession>
<dbReference type="OrthoDB" id="9792162at2"/>
<reference evidence="1 2" key="1">
    <citation type="journal article" date="2010" name="J. Bacteriol.">
        <title>Complete genome sequence analysis of Leuconostoc kimchii IMSNU 11154.</title>
        <authorList>
            <person name="Oh H.M."/>
            <person name="Cho Y.J."/>
            <person name="Kim B.K."/>
            <person name="Roe J.H."/>
            <person name="Kang S.O."/>
            <person name="Nahm B.H."/>
            <person name="Jeong G."/>
            <person name="Han H.U."/>
            <person name="Chun J."/>
        </authorList>
    </citation>
    <scope>NUCLEOTIDE SEQUENCE [LARGE SCALE GENOMIC DNA]</scope>
    <source>
        <strain evidence="2">IMSNU 11154 / KCTC 2386 / IH25</strain>
    </source>
</reference>
<protein>
    <submittedName>
        <fullName evidence="1">Oxidoreductase</fullName>
    </submittedName>
</protein>
<dbReference type="HOGENOM" id="CLU_192229_0_0_9"/>
<evidence type="ECO:0000313" key="1">
    <source>
        <dbReference type="EMBL" id="ADG40766.1"/>
    </source>
</evidence>
<organism evidence="1 2">
    <name type="scientific">Leuconostoc kimchii (strain IMSNU 11154 / KCTC 2386 / IH25)</name>
    <dbReference type="NCBI Taxonomy" id="762051"/>
    <lineage>
        <taxon>Bacteria</taxon>
        <taxon>Bacillati</taxon>
        <taxon>Bacillota</taxon>
        <taxon>Bacilli</taxon>
        <taxon>Lactobacillales</taxon>
        <taxon>Lactobacillaceae</taxon>
        <taxon>Leuconostoc</taxon>
    </lineage>
</organism>
<dbReference type="Gene3D" id="3.90.180.10">
    <property type="entry name" value="Medium-chain alcohol dehydrogenases, catalytic domain"/>
    <property type="match status" value="1"/>
</dbReference>
<proteinExistence type="predicted"/>